<comment type="similarity">
    <text evidence="2 7">Belongs to the ExbD/TolR family.</text>
</comment>
<protein>
    <recommendedName>
        <fullName evidence="11">Biopolymer transporter ExbD</fullName>
    </recommendedName>
</protein>
<evidence type="ECO:0000256" key="3">
    <source>
        <dbReference type="ARBA" id="ARBA00022475"/>
    </source>
</evidence>
<name>A0A328C954_9DELT</name>
<dbReference type="GO" id="GO:0005886">
    <property type="term" value="C:plasma membrane"/>
    <property type="evidence" value="ECO:0007669"/>
    <property type="project" value="UniProtKB-SubCell"/>
</dbReference>
<evidence type="ECO:0000256" key="4">
    <source>
        <dbReference type="ARBA" id="ARBA00022692"/>
    </source>
</evidence>
<dbReference type="GO" id="GO:0015031">
    <property type="term" value="P:protein transport"/>
    <property type="evidence" value="ECO:0007669"/>
    <property type="project" value="UniProtKB-KW"/>
</dbReference>
<evidence type="ECO:0000313" key="10">
    <source>
        <dbReference type="Proteomes" id="UP000249169"/>
    </source>
</evidence>
<sequence>MADNQQSGFKRDDEEWIKAQRARDAKRAKSAARRKADEGGSLNINSLMDIMVIMLVFLLKSYGDEPLKAIDEDLKVPSSASQLNPEDSTTITVTRSSILVDDNFAVDVKDGAIDPSKKRDGEASAMVINPLLEEITKAVEQKKNEQRLLQEDYVPEATIIADQSTPHRLMLEVLFTASQAQLNQFRFAVIRSTFTSLGGQSAE</sequence>
<dbReference type="OrthoDB" id="5504509at2"/>
<evidence type="ECO:0008006" key="11">
    <source>
        <dbReference type="Google" id="ProtNLM"/>
    </source>
</evidence>
<comment type="subcellular location">
    <subcellularLocation>
        <location evidence="1">Cell membrane</location>
        <topology evidence="1">Single-pass membrane protein</topology>
    </subcellularLocation>
    <subcellularLocation>
        <location evidence="7">Cell membrane</location>
        <topology evidence="7">Single-pass type II membrane protein</topology>
    </subcellularLocation>
</comment>
<dbReference type="RefSeq" id="WP_111728167.1">
    <property type="nucleotide sequence ID" value="NZ_QHKO01000001.1"/>
</dbReference>
<proteinExistence type="inferred from homology"/>
<feature type="region of interest" description="Disordered" evidence="8">
    <location>
        <begin position="1"/>
        <end position="36"/>
    </location>
</feature>
<dbReference type="Proteomes" id="UP000249169">
    <property type="component" value="Unassembled WGS sequence"/>
</dbReference>
<keyword evidence="6" id="KW-0472">Membrane</keyword>
<dbReference type="Pfam" id="PF02472">
    <property type="entry name" value="ExbD"/>
    <property type="match status" value="1"/>
</dbReference>
<keyword evidence="7" id="KW-0653">Protein transport</keyword>
<comment type="caution">
    <text evidence="9">The sequence shown here is derived from an EMBL/GenBank/DDBJ whole genome shotgun (WGS) entry which is preliminary data.</text>
</comment>
<keyword evidence="4 7" id="KW-0812">Transmembrane</keyword>
<gene>
    <name evidence="9" type="ORF">DL240_01935</name>
</gene>
<dbReference type="AlphaFoldDB" id="A0A328C954"/>
<evidence type="ECO:0000256" key="5">
    <source>
        <dbReference type="ARBA" id="ARBA00022989"/>
    </source>
</evidence>
<keyword evidence="10" id="KW-1185">Reference proteome</keyword>
<keyword evidence="5" id="KW-1133">Transmembrane helix</keyword>
<keyword evidence="3" id="KW-1003">Cell membrane</keyword>
<evidence type="ECO:0000256" key="6">
    <source>
        <dbReference type="ARBA" id="ARBA00023136"/>
    </source>
</evidence>
<evidence type="ECO:0000256" key="8">
    <source>
        <dbReference type="SAM" id="MobiDB-lite"/>
    </source>
</evidence>
<evidence type="ECO:0000256" key="2">
    <source>
        <dbReference type="ARBA" id="ARBA00005811"/>
    </source>
</evidence>
<evidence type="ECO:0000256" key="1">
    <source>
        <dbReference type="ARBA" id="ARBA00004162"/>
    </source>
</evidence>
<dbReference type="GO" id="GO:0022857">
    <property type="term" value="F:transmembrane transporter activity"/>
    <property type="evidence" value="ECO:0007669"/>
    <property type="project" value="InterPro"/>
</dbReference>
<evidence type="ECO:0000256" key="7">
    <source>
        <dbReference type="RuleBase" id="RU003879"/>
    </source>
</evidence>
<keyword evidence="7" id="KW-0813">Transport</keyword>
<dbReference type="InterPro" id="IPR003400">
    <property type="entry name" value="ExbD"/>
</dbReference>
<organism evidence="9 10">
    <name type="scientific">Lujinxingia litoralis</name>
    <dbReference type="NCBI Taxonomy" id="2211119"/>
    <lineage>
        <taxon>Bacteria</taxon>
        <taxon>Deltaproteobacteria</taxon>
        <taxon>Bradymonadales</taxon>
        <taxon>Lujinxingiaceae</taxon>
        <taxon>Lujinxingia</taxon>
    </lineage>
</organism>
<feature type="compositionally biased region" description="Basic and acidic residues" evidence="8">
    <location>
        <begin position="9"/>
        <end position="27"/>
    </location>
</feature>
<evidence type="ECO:0000313" key="9">
    <source>
        <dbReference type="EMBL" id="RAL24995.1"/>
    </source>
</evidence>
<dbReference type="EMBL" id="QHKO01000001">
    <property type="protein sequence ID" value="RAL24995.1"/>
    <property type="molecule type" value="Genomic_DNA"/>
</dbReference>
<reference evidence="9 10" key="1">
    <citation type="submission" date="2018-05" db="EMBL/GenBank/DDBJ databases">
        <title>Lujinxingia marina gen. nov. sp. nov., a new facultative anaerobic member of the class Deltaproteobacteria, and proposal of Lujinxingaceae fam. nov.</title>
        <authorList>
            <person name="Li C.-M."/>
        </authorList>
    </citation>
    <scope>NUCLEOTIDE SEQUENCE [LARGE SCALE GENOMIC DNA]</scope>
    <source>
        <strain evidence="9 10">B210</strain>
    </source>
</reference>
<accession>A0A328C954</accession>